<comment type="caution">
    <text evidence="13">The sequence shown here is derived from an EMBL/GenBank/DDBJ whole genome shotgun (WGS) entry which is preliminary data.</text>
</comment>
<dbReference type="InterPro" id="IPR039426">
    <property type="entry name" value="TonB-dep_rcpt-like"/>
</dbReference>
<keyword evidence="3 8" id="KW-1134">Transmembrane beta strand</keyword>
<comment type="similarity">
    <text evidence="8 9">Belongs to the TonB-dependent receptor family.</text>
</comment>
<dbReference type="Pfam" id="PF00593">
    <property type="entry name" value="TonB_dep_Rec_b-barrel"/>
    <property type="match status" value="1"/>
</dbReference>
<reference evidence="14" key="1">
    <citation type="journal article" date="2019" name="Int. J. Syst. Evol. Microbiol.">
        <title>The Global Catalogue of Microorganisms (GCM) 10K type strain sequencing project: providing services to taxonomists for standard genome sequencing and annotation.</title>
        <authorList>
            <consortium name="The Broad Institute Genomics Platform"/>
            <consortium name="The Broad Institute Genome Sequencing Center for Infectious Disease"/>
            <person name="Wu L."/>
            <person name="Ma J."/>
        </authorList>
    </citation>
    <scope>NUCLEOTIDE SEQUENCE [LARGE SCALE GENOMIC DNA]</scope>
    <source>
        <strain evidence="14">KCTC 42953</strain>
    </source>
</reference>
<dbReference type="Pfam" id="PF07715">
    <property type="entry name" value="Plug"/>
    <property type="match status" value="1"/>
</dbReference>
<gene>
    <name evidence="13" type="ORF">ACFODZ_16505</name>
</gene>
<keyword evidence="6 8" id="KW-0472">Membrane</keyword>
<dbReference type="InterPro" id="IPR036942">
    <property type="entry name" value="Beta-barrel_TonB_sf"/>
</dbReference>
<keyword evidence="13" id="KW-0675">Receptor</keyword>
<evidence type="ECO:0000256" key="4">
    <source>
        <dbReference type="ARBA" id="ARBA00022692"/>
    </source>
</evidence>
<evidence type="ECO:0000256" key="2">
    <source>
        <dbReference type="ARBA" id="ARBA00022448"/>
    </source>
</evidence>
<dbReference type="PROSITE" id="PS52016">
    <property type="entry name" value="TONB_DEPENDENT_REC_3"/>
    <property type="match status" value="1"/>
</dbReference>
<protein>
    <submittedName>
        <fullName evidence="13">TonB-dependent receptor plug domain-containing protein</fullName>
    </submittedName>
</protein>
<feature type="chain" id="PRO_5045769829" evidence="10">
    <location>
        <begin position="33"/>
        <end position="868"/>
    </location>
</feature>
<proteinExistence type="inferred from homology"/>
<dbReference type="CDD" id="cd01347">
    <property type="entry name" value="ligand_gated_channel"/>
    <property type="match status" value="1"/>
</dbReference>
<comment type="subcellular location">
    <subcellularLocation>
        <location evidence="1 8">Cell outer membrane</location>
        <topology evidence="1 8">Multi-pass membrane protein</topology>
    </subcellularLocation>
</comment>
<dbReference type="Gene3D" id="2.170.130.10">
    <property type="entry name" value="TonB-dependent receptor, plug domain"/>
    <property type="match status" value="1"/>
</dbReference>
<dbReference type="EMBL" id="JBHRTS010000010">
    <property type="protein sequence ID" value="MFC3195857.1"/>
    <property type="molecule type" value="Genomic_DNA"/>
</dbReference>
<dbReference type="PANTHER" id="PTHR47234:SF2">
    <property type="entry name" value="TONB-DEPENDENT RECEPTOR"/>
    <property type="match status" value="1"/>
</dbReference>
<keyword evidence="5 9" id="KW-0798">TonB box</keyword>
<keyword evidence="14" id="KW-1185">Reference proteome</keyword>
<accession>A0ABV7JF61</accession>
<evidence type="ECO:0000256" key="8">
    <source>
        <dbReference type="PROSITE-ProRule" id="PRU01360"/>
    </source>
</evidence>
<name>A0ABV7JF61_9GAMM</name>
<evidence type="ECO:0000259" key="12">
    <source>
        <dbReference type="Pfam" id="PF07715"/>
    </source>
</evidence>
<dbReference type="PANTHER" id="PTHR47234">
    <property type="match status" value="1"/>
</dbReference>
<evidence type="ECO:0000259" key="11">
    <source>
        <dbReference type="Pfam" id="PF00593"/>
    </source>
</evidence>
<feature type="domain" description="TonB-dependent receptor plug" evidence="12">
    <location>
        <begin position="62"/>
        <end position="170"/>
    </location>
</feature>
<evidence type="ECO:0000313" key="13">
    <source>
        <dbReference type="EMBL" id="MFC3195857.1"/>
    </source>
</evidence>
<dbReference type="SUPFAM" id="SSF56935">
    <property type="entry name" value="Porins"/>
    <property type="match status" value="1"/>
</dbReference>
<evidence type="ECO:0000256" key="6">
    <source>
        <dbReference type="ARBA" id="ARBA00023136"/>
    </source>
</evidence>
<dbReference type="InterPro" id="IPR012910">
    <property type="entry name" value="Plug_dom"/>
</dbReference>
<dbReference type="Gene3D" id="2.40.170.20">
    <property type="entry name" value="TonB-dependent receptor, beta-barrel domain"/>
    <property type="match status" value="1"/>
</dbReference>
<keyword evidence="4 8" id="KW-0812">Transmembrane</keyword>
<evidence type="ECO:0000256" key="5">
    <source>
        <dbReference type="ARBA" id="ARBA00023077"/>
    </source>
</evidence>
<dbReference type="Proteomes" id="UP001595533">
    <property type="component" value="Unassembled WGS sequence"/>
</dbReference>
<dbReference type="RefSeq" id="WP_077412950.1">
    <property type="nucleotide sequence ID" value="NZ_JBHRTS010000010.1"/>
</dbReference>
<organism evidence="13 14">
    <name type="scientific">Marinicella sediminis</name>
    <dbReference type="NCBI Taxonomy" id="1792834"/>
    <lineage>
        <taxon>Bacteria</taxon>
        <taxon>Pseudomonadati</taxon>
        <taxon>Pseudomonadota</taxon>
        <taxon>Gammaproteobacteria</taxon>
        <taxon>Lysobacterales</taxon>
        <taxon>Marinicellaceae</taxon>
        <taxon>Marinicella</taxon>
    </lineage>
</organism>
<evidence type="ECO:0000256" key="7">
    <source>
        <dbReference type="ARBA" id="ARBA00023237"/>
    </source>
</evidence>
<sequence>MTFKYNPMTLAVKRALITGAVITLGFGPQASAQENNSDAIEEQSKLVVTGSRIKRSDVEGALPVTVYSREDLELSGESNAADFLRNTTFNSFGSFRPQSGSSQQGVSTLSLRGLGAARTLVLIDGRRLPKSPSTGSSQDLNTLPMGAIERIEVLSDGASAIYGSDAIGGVINIITRSDYQGAEVMIGGAEVSIPANGGEREEGYVLFGSAGDTTSIIAGISWNDREIIYQNDLPWKVAGASTFSNNFRAVSPSGNETGSYFPVADGCAFPDTGFYILQSTGRCAYDFDLAAADEASTENKSFFARAKHEINNDWMFWANAGFYQTESFGRYAPVPDGSVRAAGGPAPLTLDSPNNPSNPLSPVYDPVNFPEPQLVHWRHRFDALGNRDSNVTNQRTNFEIGVTGQIGRAEVELGMNTSDNRTSDVGRNYLLRSAAFDAIQNGTYNLQDPYNADPSVLNAMRITIFRDGRYDQDEVFGSVSFDLFDMANGPVSAYVGTEYRKEKFADLYDPQSEAGQVGGSSGNSAVGTRDVTSLFFETLIPLMDNLEMSLAGRYDDYSDYGNDFSPKLSFRYQPMDNLTLRASYGEGFRAPSLDILNQKPSTSADTITDAQTCQAEGLAANCRTQVQAIVIANPNLESEQSQQFSFGLAYEPVDWFNFTVDYYNIEIENRIRSFLTQFLINRDISGDPVPAGLGCQRDSATGGIIQCTRGFGNEGVIETSGLDLNARFNYAALGGRFTHNLQWSHVLDQSVDGGRNQIGDPGAPADRMVVSNLYTLGNWSLGYNLNVIGDQANSVVDGQQQGHVPTWVTHDFQANYHTSWDGRFTLGVRNAGEKYPPLGLGNIGSRQYDFNLYDGYGRVTYFRYTQSF</sequence>
<evidence type="ECO:0000256" key="1">
    <source>
        <dbReference type="ARBA" id="ARBA00004571"/>
    </source>
</evidence>
<feature type="domain" description="TonB-dependent receptor-like beta-barrel" evidence="11">
    <location>
        <begin position="389"/>
        <end position="830"/>
    </location>
</feature>
<dbReference type="InterPro" id="IPR037066">
    <property type="entry name" value="Plug_dom_sf"/>
</dbReference>
<keyword evidence="10" id="KW-0732">Signal</keyword>
<keyword evidence="2 8" id="KW-0813">Transport</keyword>
<evidence type="ECO:0000313" key="14">
    <source>
        <dbReference type="Proteomes" id="UP001595533"/>
    </source>
</evidence>
<evidence type="ECO:0000256" key="10">
    <source>
        <dbReference type="SAM" id="SignalP"/>
    </source>
</evidence>
<dbReference type="InterPro" id="IPR000531">
    <property type="entry name" value="Beta-barrel_TonB"/>
</dbReference>
<feature type="signal peptide" evidence="10">
    <location>
        <begin position="1"/>
        <end position="32"/>
    </location>
</feature>
<evidence type="ECO:0000256" key="9">
    <source>
        <dbReference type="RuleBase" id="RU003357"/>
    </source>
</evidence>
<keyword evidence="7 8" id="KW-0998">Cell outer membrane</keyword>
<evidence type="ECO:0000256" key="3">
    <source>
        <dbReference type="ARBA" id="ARBA00022452"/>
    </source>
</evidence>